<dbReference type="PROSITE" id="PS50858">
    <property type="entry name" value="BSD"/>
    <property type="match status" value="1"/>
</dbReference>
<proteinExistence type="predicted"/>
<feature type="region of interest" description="Disordered" evidence="1">
    <location>
        <begin position="1"/>
        <end position="62"/>
    </location>
</feature>
<evidence type="ECO:0000256" key="1">
    <source>
        <dbReference type="SAM" id="MobiDB-lite"/>
    </source>
</evidence>
<evidence type="ECO:0000259" key="2">
    <source>
        <dbReference type="PROSITE" id="PS50858"/>
    </source>
</evidence>
<dbReference type="OrthoDB" id="73788at2759"/>
<evidence type="ECO:0000313" key="3">
    <source>
        <dbReference type="EMBL" id="VVV68187.1"/>
    </source>
</evidence>
<feature type="compositionally biased region" description="Acidic residues" evidence="1">
    <location>
        <begin position="278"/>
        <end position="287"/>
    </location>
</feature>
<dbReference type="SMART" id="SM00751">
    <property type="entry name" value="BSD"/>
    <property type="match status" value="1"/>
</dbReference>
<feature type="compositionally biased region" description="Acidic residues" evidence="1">
    <location>
        <begin position="444"/>
        <end position="465"/>
    </location>
</feature>
<reference evidence="3" key="1">
    <citation type="submission" date="2019-09" db="EMBL/GenBank/DDBJ databases">
        <authorList>
            <person name="Zhang L."/>
        </authorList>
    </citation>
    <scope>NUCLEOTIDE SEQUENCE</scope>
</reference>
<sequence>MNFFKTVFSDEHLPNPKGKEEENDEDDAEERPILNANPKEGAEGEGKSQSTSDPDATSAARSTSWGFGSLLKTITTRSEQVMESYRRDLEEFRAGLTQETAAAARAVVANLPRSLDDGASVAQESLESVGQAIDVVFKGTADLISHGKEALLSLDNPASAATTASSSSTKKISRFEMELHAIQCDQTTYCEDPDDVDEFNKWKSEFCLLEKGEEIEELLQENVIVSGFFAKLVPKNVDSNAFWSRYFFRVHKLKQVEEARAHLVKRVISADEDEDLSWEVDDDDYEEESHKNDVKDKKEAKDDDVGSENRDATIVKTTKIGSDLEEKKLGTESILESKVLQTPSNPRHGEDPESCGKDTEIKDDQLAEESRASGGKASGGAKLGAGESGKVDESSVMDSQVSVQEEDEIGWDEIEDIGSGDEKKMATSGASPNKIDIRKRLTIADDDEELSWDIEDDEDAVATKP</sequence>
<dbReference type="Gramene" id="NC11G0016150.1">
    <property type="protein sequence ID" value="NC11G0016150.1:cds"/>
    <property type="gene ID" value="NC11G0016150"/>
</dbReference>
<feature type="compositionally biased region" description="Basic and acidic residues" evidence="1">
    <location>
        <begin position="347"/>
        <end position="371"/>
    </location>
</feature>
<dbReference type="InterPro" id="IPR051494">
    <property type="entry name" value="BSD_domain-containing"/>
</dbReference>
<feature type="compositionally biased region" description="Basic and acidic residues" evidence="1">
    <location>
        <begin position="8"/>
        <end position="20"/>
    </location>
</feature>
<dbReference type="InterPro" id="IPR035925">
    <property type="entry name" value="BSD_dom_sf"/>
</dbReference>
<feature type="compositionally biased region" description="Acidic residues" evidence="1">
    <location>
        <begin position="404"/>
        <end position="419"/>
    </location>
</feature>
<feature type="region of interest" description="Disordered" evidence="1">
    <location>
        <begin position="278"/>
        <end position="312"/>
    </location>
</feature>
<name>A0A5K0XTA7_9MAGN</name>
<feature type="region of interest" description="Disordered" evidence="1">
    <location>
        <begin position="331"/>
        <end position="465"/>
    </location>
</feature>
<dbReference type="GO" id="GO:0005737">
    <property type="term" value="C:cytoplasm"/>
    <property type="evidence" value="ECO:0007669"/>
    <property type="project" value="TreeGrafter"/>
</dbReference>
<feature type="compositionally biased region" description="Basic and acidic residues" evidence="1">
    <location>
        <begin position="288"/>
        <end position="312"/>
    </location>
</feature>
<dbReference type="EMBL" id="LR721776">
    <property type="protein sequence ID" value="VVV68187.1"/>
    <property type="molecule type" value="Genomic_DNA"/>
</dbReference>
<feature type="domain" description="BSD" evidence="2">
    <location>
        <begin position="202"/>
        <end position="254"/>
    </location>
</feature>
<dbReference type="InterPro" id="IPR005607">
    <property type="entry name" value="BSD_dom"/>
</dbReference>
<dbReference type="Pfam" id="PF03909">
    <property type="entry name" value="BSD"/>
    <property type="match status" value="1"/>
</dbReference>
<dbReference type="PANTHER" id="PTHR16019">
    <property type="entry name" value="SYNAPSE-ASSOCIATED PROTEIN"/>
    <property type="match status" value="1"/>
</dbReference>
<feature type="compositionally biased region" description="Polar residues" evidence="1">
    <location>
        <begin position="47"/>
        <end position="62"/>
    </location>
</feature>
<dbReference type="OMA" id="GAMESIY"/>
<dbReference type="Gene3D" id="1.10.3970.10">
    <property type="entry name" value="BSD domain"/>
    <property type="match status" value="1"/>
</dbReference>
<gene>
    <name evidence="3" type="ORF">NYM_LOCUS5822</name>
</gene>
<dbReference type="SUPFAM" id="SSF140383">
    <property type="entry name" value="BSD domain-like"/>
    <property type="match status" value="1"/>
</dbReference>
<dbReference type="PANTHER" id="PTHR16019:SF5">
    <property type="entry name" value="BSD DOMAIN-CONTAINING PROTEIN 1"/>
    <property type="match status" value="1"/>
</dbReference>
<feature type="compositionally biased region" description="Gly residues" evidence="1">
    <location>
        <begin position="376"/>
        <end position="387"/>
    </location>
</feature>
<dbReference type="AlphaFoldDB" id="A0A5K0XTA7"/>
<accession>A0A5K0XTA7</accession>
<organism evidence="3">
    <name type="scientific">Nymphaea colorata</name>
    <name type="common">pocket water lily</name>
    <dbReference type="NCBI Taxonomy" id="210225"/>
    <lineage>
        <taxon>Eukaryota</taxon>
        <taxon>Viridiplantae</taxon>
        <taxon>Streptophyta</taxon>
        <taxon>Embryophyta</taxon>
        <taxon>Tracheophyta</taxon>
        <taxon>Spermatophyta</taxon>
        <taxon>Magnoliopsida</taxon>
        <taxon>Nymphaeales</taxon>
        <taxon>Nymphaeaceae</taxon>
        <taxon>Nymphaea</taxon>
    </lineage>
</organism>
<protein>
    <recommendedName>
        <fullName evidence="2">BSD domain-containing protein</fullName>
    </recommendedName>
</protein>